<sequence length="187" mass="20834">MPYSYFPHVINLTVQAIYAALKDGKGLKAQYLLGNLDCINKAALDGMVLPQGVTKDDYLQALAADVLGTAQKLITTCCISGRHREEFLDTIFQGNLDETWTDDNGNQISRKALQLLRDCEIWWSSMYLMVDQVLVIEEFSQHPDLLDANISIPSAAEVCVLNHIWDVMSVPYDAQESLSSNLSGLYS</sequence>
<accession>A0ACB6Z0W0</accession>
<gene>
    <name evidence="1" type="ORF">BDM02DRAFT_3192232</name>
</gene>
<evidence type="ECO:0000313" key="1">
    <source>
        <dbReference type="EMBL" id="KAF9643083.1"/>
    </source>
</evidence>
<reference evidence="1" key="2">
    <citation type="journal article" date="2020" name="Nat. Commun.">
        <title>Large-scale genome sequencing of mycorrhizal fungi provides insights into the early evolution of symbiotic traits.</title>
        <authorList>
            <person name="Miyauchi S."/>
            <person name="Kiss E."/>
            <person name="Kuo A."/>
            <person name="Drula E."/>
            <person name="Kohler A."/>
            <person name="Sanchez-Garcia M."/>
            <person name="Morin E."/>
            <person name="Andreopoulos B."/>
            <person name="Barry K.W."/>
            <person name="Bonito G."/>
            <person name="Buee M."/>
            <person name="Carver A."/>
            <person name="Chen C."/>
            <person name="Cichocki N."/>
            <person name="Clum A."/>
            <person name="Culley D."/>
            <person name="Crous P.W."/>
            <person name="Fauchery L."/>
            <person name="Girlanda M."/>
            <person name="Hayes R.D."/>
            <person name="Keri Z."/>
            <person name="LaButti K."/>
            <person name="Lipzen A."/>
            <person name="Lombard V."/>
            <person name="Magnuson J."/>
            <person name="Maillard F."/>
            <person name="Murat C."/>
            <person name="Nolan M."/>
            <person name="Ohm R.A."/>
            <person name="Pangilinan J."/>
            <person name="Pereira M.F."/>
            <person name="Perotto S."/>
            <person name="Peter M."/>
            <person name="Pfister S."/>
            <person name="Riley R."/>
            <person name="Sitrit Y."/>
            <person name="Stielow J.B."/>
            <person name="Szollosi G."/>
            <person name="Zifcakova L."/>
            <person name="Stursova M."/>
            <person name="Spatafora J.W."/>
            <person name="Tedersoo L."/>
            <person name="Vaario L.M."/>
            <person name="Yamada A."/>
            <person name="Yan M."/>
            <person name="Wang P."/>
            <person name="Xu J."/>
            <person name="Bruns T."/>
            <person name="Baldrian P."/>
            <person name="Vilgalys R."/>
            <person name="Dunand C."/>
            <person name="Henrissat B."/>
            <person name="Grigoriev I.V."/>
            <person name="Hibbett D."/>
            <person name="Nagy L.G."/>
            <person name="Martin F.M."/>
        </authorList>
    </citation>
    <scope>NUCLEOTIDE SEQUENCE</scope>
    <source>
        <strain evidence="1">P2</strain>
    </source>
</reference>
<dbReference type="Proteomes" id="UP000886501">
    <property type="component" value="Unassembled WGS sequence"/>
</dbReference>
<name>A0ACB6Z0W0_THEGA</name>
<keyword evidence="2" id="KW-1185">Reference proteome</keyword>
<reference evidence="1" key="1">
    <citation type="submission" date="2019-10" db="EMBL/GenBank/DDBJ databases">
        <authorList>
            <consortium name="DOE Joint Genome Institute"/>
            <person name="Kuo A."/>
            <person name="Miyauchi S."/>
            <person name="Kiss E."/>
            <person name="Drula E."/>
            <person name="Kohler A."/>
            <person name="Sanchez-Garcia M."/>
            <person name="Andreopoulos B."/>
            <person name="Barry K.W."/>
            <person name="Bonito G."/>
            <person name="Buee M."/>
            <person name="Carver A."/>
            <person name="Chen C."/>
            <person name="Cichocki N."/>
            <person name="Clum A."/>
            <person name="Culley D."/>
            <person name="Crous P.W."/>
            <person name="Fauchery L."/>
            <person name="Girlanda M."/>
            <person name="Hayes R."/>
            <person name="Keri Z."/>
            <person name="Labutti K."/>
            <person name="Lipzen A."/>
            <person name="Lombard V."/>
            <person name="Magnuson J."/>
            <person name="Maillard F."/>
            <person name="Morin E."/>
            <person name="Murat C."/>
            <person name="Nolan M."/>
            <person name="Ohm R."/>
            <person name="Pangilinan J."/>
            <person name="Pereira M."/>
            <person name="Perotto S."/>
            <person name="Peter M."/>
            <person name="Riley R."/>
            <person name="Sitrit Y."/>
            <person name="Stielow B."/>
            <person name="Szollosi G."/>
            <person name="Zifcakova L."/>
            <person name="Stursova M."/>
            <person name="Spatafora J.W."/>
            <person name="Tedersoo L."/>
            <person name="Vaario L.-M."/>
            <person name="Yamada A."/>
            <person name="Yan M."/>
            <person name="Wang P."/>
            <person name="Xu J."/>
            <person name="Bruns T."/>
            <person name="Baldrian P."/>
            <person name="Vilgalys R."/>
            <person name="Henrissat B."/>
            <person name="Grigoriev I.V."/>
            <person name="Hibbett D."/>
            <person name="Nagy L.G."/>
            <person name="Martin F.M."/>
        </authorList>
    </citation>
    <scope>NUCLEOTIDE SEQUENCE</scope>
    <source>
        <strain evidence="1">P2</strain>
    </source>
</reference>
<protein>
    <submittedName>
        <fullName evidence="1">Uncharacterized protein</fullName>
    </submittedName>
</protein>
<evidence type="ECO:0000313" key="2">
    <source>
        <dbReference type="Proteomes" id="UP000886501"/>
    </source>
</evidence>
<proteinExistence type="predicted"/>
<dbReference type="EMBL" id="MU118288">
    <property type="protein sequence ID" value="KAF9643083.1"/>
    <property type="molecule type" value="Genomic_DNA"/>
</dbReference>
<comment type="caution">
    <text evidence="1">The sequence shown here is derived from an EMBL/GenBank/DDBJ whole genome shotgun (WGS) entry which is preliminary data.</text>
</comment>
<organism evidence="1 2">
    <name type="scientific">Thelephora ganbajun</name>
    <name type="common">Ganba fungus</name>
    <dbReference type="NCBI Taxonomy" id="370292"/>
    <lineage>
        <taxon>Eukaryota</taxon>
        <taxon>Fungi</taxon>
        <taxon>Dikarya</taxon>
        <taxon>Basidiomycota</taxon>
        <taxon>Agaricomycotina</taxon>
        <taxon>Agaricomycetes</taxon>
        <taxon>Thelephorales</taxon>
        <taxon>Thelephoraceae</taxon>
        <taxon>Thelephora</taxon>
    </lineage>
</organism>